<dbReference type="Proteomes" id="UP000000483">
    <property type="component" value="Chromosome"/>
</dbReference>
<dbReference type="HOGENOM" id="CLU_2824038_0_0_7"/>
<proteinExistence type="predicted"/>
<dbReference type="STRING" id="880072.Desac_1015"/>
<reference evidence="2" key="2">
    <citation type="submission" date="2011-03" db="EMBL/GenBank/DDBJ databases">
        <title>The complete genome of Desulfobacca acetoxidans DSM 11109.</title>
        <authorList>
            <consortium name="US DOE Joint Genome Institute (JGI-PGF)"/>
            <person name="Lucas S."/>
            <person name="Copeland A."/>
            <person name="Lapidus A."/>
            <person name="Bruce D."/>
            <person name="Goodwin L."/>
            <person name="Pitluck S."/>
            <person name="Peters L."/>
            <person name="Kyrpides N."/>
            <person name="Mavromatis K."/>
            <person name="Ivanova N."/>
            <person name="Ovchinnikova G."/>
            <person name="Teshima H."/>
            <person name="Detter J.C."/>
            <person name="Han C."/>
            <person name="Land M."/>
            <person name="Hauser L."/>
            <person name="Markowitz V."/>
            <person name="Cheng J.-F."/>
            <person name="Hugenholtz P."/>
            <person name="Woyke T."/>
            <person name="Wu D."/>
            <person name="Spring S."/>
            <person name="Schueler E."/>
            <person name="Brambilla E."/>
            <person name="Klenk H.-P."/>
            <person name="Eisen J.A."/>
        </authorList>
    </citation>
    <scope>NUCLEOTIDE SEQUENCE [LARGE SCALE GENOMIC DNA]</scope>
    <source>
        <strain evidence="2">ATCC 700848 / DSM 11109 / ASRB2</strain>
    </source>
</reference>
<accession>F2NC87</accession>
<dbReference type="AlphaFoldDB" id="F2NC87"/>
<protein>
    <submittedName>
        <fullName evidence="1">Uncharacterized protein</fullName>
    </submittedName>
</protein>
<reference evidence="1 2" key="1">
    <citation type="journal article" date="2011" name="Stand. Genomic Sci.">
        <title>Complete genome sequence of the acetate-degrading sulfate reducer Desulfobacca acetoxidans type strain (ASRB2).</title>
        <authorList>
            <person name="Goker M."/>
            <person name="Teshima H."/>
            <person name="Lapidus A."/>
            <person name="Nolan M."/>
            <person name="Lucas S."/>
            <person name="Hammon N."/>
            <person name="Deshpande S."/>
            <person name="Cheng J.F."/>
            <person name="Tapia R."/>
            <person name="Han C."/>
            <person name="Goodwin L."/>
            <person name="Pitluck S."/>
            <person name="Huntemann M."/>
            <person name="Liolios K."/>
            <person name="Ivanova N."/>
            <person name="Pagani I."/>
            <person name="Mavromatis K."/>
            <person name="Ovchinikova G."/>
            <person name="Pati A."/>
            <person name="Chen A."/>
            <person name="Palaniappan K."/>
            <person name="Land M."/>
            <person name="Hauser L."/>
            <person name="Brambilla E.M."/>
            <person name="Rohde M."/>
            <person name="Spring S."/>
            <person name="Detter J.C."/>
            <person name="Woyke T."/>
            <person name="Bristow J."/>
            <person name="Eisen J.A."/>
            <person name="Markowitz V."/>
            <person name="Hugenholtz P."/>
            <person name="Kyrpides N.C."/>
            <person name="Klenk H.P."/>
        </authorList>
    </citation>
    <scope>NUCLEOTIDE SEQUENCE [LARGE SCALE GENOMIC DNA]</scope>
    <source>
        <strain evidence="2">ATCC 700848 / DSM 11109 / ASRB2</strain>
    </source>
</reference>
<dbReference type="EMBL" id="CP002629">
    <property type="protein sequence ID" value="AEB08882.1"/>
    <property type="molecule type" value="Genomic_DNA"/>
</dbReference>
<sequence length="66" mass="7205">MKVVSTACRISILTTILFLLSLQIAWCAPGAIIISGVSEPFARGDLDHMEAAFKNTRWLEQEKGGV</sequence>
<evidence type="ECO:0000313" key="1">
    <source>
        <dbReference type="EMBL" id="AEB08882.1"/>
    </source>
</evidence>
<name>F2NC87_DESAR</name>
<organism evidence="1 2">
    <name type="scientific">Desulfobacca acetoxidans (strain ATCC 700848 / DSM 11109 / ASRB2)</name>
    <dbReference type="NCBI Taxonomy" id="880072"/>
    <lineage>
        <taxon>Bacteria</taxon>
        <taxon>Pseudomonadati</taxon>
        <taxon>Thermodesulfobacteriota</taxon>
        <taxon>Desulfobaccia</taxon>
        <taxon>Desulfobaccales</taxon>
        <taxon>Desulfobaccaceae</taxon>
        <taxon>Desulfobacca</taxon>
    </lineage>
</organism>
<gene>
    <name evidence="1" type="ordered locus">Desac_1015</name>
</gene>
<dbReference type="KEGG" id="dao:Desac_1015"/>
<keyword evidence="2" id="KW-1185">Reference proteome</keyword>
<evidence type="ECO:0000313" key="2">
    <source>
        <dbReference type="Proteomes" id="UP000000483"/>
    </source>
</evidence>